<dbReference type="OrthoDB" id="4084447at2"/>
<reference evidence="1 2" key="1">
    <citation type="submission" date="2016-10" db="EMBL/GenBank/DDBJ databases">
        <authorList>
            <person name="de Groot N.N."/>
        </authorList>
    </citation>
    <scope>NUCLEOTIDE SEQUENCE [LARGE SCALE GENOMIC DNA]</scope>
    <source>
        <strain evidence="2">P4B,CCM 7963,CECT 7998,DSM 25260,IBRC-M 10614,KCTC 13821</strain>
    </source>
</reference>
<proteinExistence type="predicted"/>
<dbReference type="InterPro" id="IPR035628">
    <property type="entry name" value="TcpC_C"/>
</dbReference>
<protein>
    <submittedName>
        <fullName evidence="1">Conjugative transposon protein TcpC</fullName>
    </submittedName>
</protein>
<name>A0A1G8RW11_9BACI</name>
<gene>
    <name evidence="1" type="ORF">SAMN05216352_1339</name>
</gene>
<dbReference type="InterPro" id="IPR024735">
    <property type="entry name" value="TcpC"/>
</dbReference>
<organism evidence="1 2">
    <name type="scientific">Alteribacillus bidgolensis</name>
    <dbReference type="NCBI Taxonomy" id="930129"/>
    <lineage>
        <taxon>Bacteria</taxon>
        <taxon>Bacillati</taxon>
        <taxon>Bacillota</taxon>
        <taxon>Bacilli</taxon>
        <taxon>Bacillales</taxon>
        <taxon>Bacillaceae</taxon>
        <taxon>Alteribacillus</taxon>
    </lineage>
</organism>
<dbReference type="CDD" id="cd16428">
    <property type="entry name" value="TcpC_C"/>
    <property type="match status" value="1"/>
</dbReference>
<dbReference type="EMBL" id="FNDU01000033">
    <property type="protein sequence ID" value="SDJ20530.1"/>
    <property type="molecule type" value="Genomic_DNA"/>
</dbReference>
<dbReference type="RefSeq" id="WP_091588398.1">
    <property type="nucleotide sequence ID" value="NZ_FNDU01000033.1"/>
</dbReference>
<accession>A0A1G8RW11</accession>
<dbReference type="Proteomes" id="UP000199017">
    <property type="component" value="Unassembled WGS sequence"/>
</dbReference>
<dbReference type="AlphaFoldDB" id="A0A1G8RW11"/>
<sequence length="154" mass="17939">MIKVHLFKYFVVPVKSDGEGFVVHQLPYFVAEPKKPDIAVDTEEDRDDAEHDPELEEEITSFLDTFFLGYTEGSTQELSYYTDGLELQTLDDVLQFEEIEEIDIYEEDEQYKVHADVIMSEANSQTKMLYPFSMELMKVEGRWIVADFPFTLGK</sequence>
<evidence type="ECO:0000313" key="1">
    <source>
        <dbReference type="EMBL" id="SDJ20530.1"/>
    </source>
</evidence>
<keyword evidence="2" id="KW-1185">Reference proteome</keyword>
<dbReference type="Gene3D" id="3.10.450.540">
    <property type="match status" value="1"/>
</dbReference>
<dbReference type="Pfam" id="PF12642">
    <property type="entry name" value="TpcC"/>
    <property type="match status" value="1"/>
</dbReference>
<evidence type="ECO:0000313" key="2">
    <source>
        <dbReference type="Proteomes" id="UP000199017"/>
    </source>
</evidence>
<dbReference type="STRING" id="930129.SAMN05216352_1339"/>